<evidence type="ECO:0000259" key="2">
    <source>
        <dbReference type="Pfam" id="PF01048"/>
    </source>
</evidence>
<keyword evidence="4" id="KW-1185">Reference proteome</keyword>
<protein>
    <recommendedName>
        <fullName evidence="2">Nucleoside phosphorylase domain-containing protein</fullName>
    </recommendedName>
</protein>
<dbReference type="EMBL" id="OZ037944">
    <property type="protein sequence ID" value="CAL1697176.1"/>
    <property type="molecule type" value="Genomic_DNA"/>
</dbReference>
<dbReference type="PANTHER" id="PTHR43691:SF14">
    <property type="entry name" value="URIDINE PHOSPHORYLASE"/>
    <property type="match status" value="1"/>
</dbReference>
<dbReference type="InterPro" id="IPR000845">
    <property type="entry name" value="Nucleoside_phosphorylase_d"/>
</dbReference>
<dbReference type="SUPFAM" id="SSF53167">
    <property type="entry name" value="Purine and uridine phosphorylases"/>
    <property type="match status" value="1"/>
</dbReference>
<reference evidence="4" key="1">
    <citation type="submission" date="2024-04" db="EMBL/GenBank/DDBJ databases">
        <authorList>
            <person name="Shaw F."/>
            <person name="Minotto A."/>
        </authorList>
    </citation>
    <scope>NUCLEOTIDE SEQUENCE [LARGE SCALE GENOMIC DNA]</scope>
</reference>
<evidence type="ECO:0000256" key="1">
    <source>
        <dbReference type="SAM" id="MobiDB-lite"/>
    </source>
</evidence>
<dbReference type="InterPro" id="IPR035994">
    <property type="entry name" value="Nucleoside_phosphorylase_sf"/>
</dbReference>
<accession>A0ABP1CN91</accession>
<name>A0ABP1CN91_9APHY</name>
<dbReference type="Proteomes" id="UP001497453">
    <property type="component" value="Chromosome 1"/>
</dbReference>
<organism evidence="3 4">
    <name type="scientific">Somion occarium</name>
    <dbReference type="NCBI Taxonomy" id="3059160"/>
    <lineage>
        <taxon>Eukaryota</taxon>
        <taxon>Fungi</taxon>
        <taxon>Dikarya</taxon>
        <taxon>Basidiomycota</taxon>
        <taxon>Agaricomycotina</taxon>
        <taxon>Agaricomycetes</taxon>
        <taxon>Polyporales</taxon>
        <taxon>Cerrenaceae</taxon>
        <taxon>Somion</taxon>
    </lineage>
</organism>
<feature type="region of interest" description="Disordered" evidence="1">
    <location>
        <begin position="246"/>
        <end position="282"/>
    </location>
</feature>
<feature type="compositionally biased region" description="Low complexity" evidence="1">
    <location>
        <begin position="255"/>
        <end position="265"/>
    </location>
</feature>
<evidence type="ECO:0000313" key="3">
    <source>
        <dbReference type="EMBL" id="CAL1697176.1"/>
    </source>
</evidence>
<dbReference type="PANTHER" id="PTHR43691">
    <property type="entry name" value="URIDINE PHOSPHORYLASE"/>
    <property type="match status" value="1"/>
</dbReference>
<dbReference type="Gene3D" id="3.40.50.1580">
    <property type="entry name" value="Nucleoside phosphorylase domain"/>
    <property type="match status" value="1"/>
</dbReference>
<dbReference type="CDD" id="cd17769">
    <property type="entry name" value="NP_TgUP-like"/>
    <property type="match status" value="1"/>
</dbReference>
<feature type="domain" description="Nucleoside phosphorylase" evidence="2">
    <location>
        <begin position="32"/>
        <end position="235"/>
    </location>
</feature>
<gene>
    <name evidence="3" type="ORF">GFSPODELE1_LOCUS1521</name>
</gene>
<proteinExistence type="predicted"/>
<sequence length="356" mass="39236">MKDLFVDANFPRTLDERVYHLGVKAGEVANRIVTVGAVSRAQHIAKFLDEKPKPFVLSTERGFLTITGRYNGIPVSIVSIGMGSPNVDFFVREVRECLSGDLVVVRLGSCGALINVKVGTVVVPSGSIAVNRNYDYDFVNGSLPNEQPYRFSRRVNVDAELQSAVRSALEKTQPPTIQTDILANTLNASTDSFYSSQGRITSFPDRNENIIEELKTSYPDLATFEMETYHLLHLAVSWPTHMARPISKSPPPISSRPASLSISEPELPSHQAHQHAPSDVAQTATDGHVLVPQPVMRAAAAQMVFAARGSRDFITPEHVEALEDWCARAMLEALTSFKIDLERLQPEIGSVWELKV</sequence>
<dbReference type="Pfam" id="PF01048">
    <property type="entry name" value="PNP_UDP_1"/>
    <property type="match status" value="1"/>
</dbReference>
<evidence type="ECO:0000313" key="4">
    <source>
        <dbReference type="Proteomes" id="UP001497453"/>
    </source>
</evidence>